<dbReference type="SMART" id="SM00642">
    <property type="entry name" value="Aamy"/>
    <property type="match status" value="1"/>
</dbReference>
<dbReference type="PANTHER" id="PTHR10357">
    <property type="entry name" value="ALPHA-AMYLASE FAMILY MEMBER"/>
    <property type="match status" value="1"/>
</dbReference>
<protein>
    <submittedName>
        <fullName evidence="3">Amylosucrase</fullName>
        <ecNumber evidence="3">2.4.1.4</ecNumber>
    </submittedName>
</protein>
<gene>
    <name evidence="3" type="ordered locus">Halhy_0248</name>
</gene>
<dbReference type="CDD" id="cd11324">
    <property type="entry name" value="AmyAc_Amylosucrase"/>
    <property type="match status" value="1"/>
</dbReference>
<name>F4KUY4_HALH1</name>
<sequence>MKQAKTIERRSRLFMDDFLHSYRVLYPDAGPERIQRLMDILSQVDQKRSPSLKNLDADREWKADWFQQPDQVGMMLYVDLFASNLQGVIEHIDYFQELGITYLHLMPLLKPRNGPNDGGYAVADYRAVNERLGTMEQLRDLAALLHEKGMLLVIDYVMNHTAREHQWAQAALSGDKHFQDFYLLFDDRALPDAYERTLPEVFPDFAPGNFTWQPEIQKWAWTTFYDFQWDLNYRNPDVFEAMLEEMLFLANVGVDILRLDAVPFLWKNLGTNCQNQQEAIHILAAYRALVRMVAPGLLFKSEAIVAPEDIIRYLGSGGLEGKVCEIGYNATLMNHLWQALAAENTHLLRTTLSRLPAIPKEATWINYIRCHDDIGWGISDENAAAVGQSGRGTRNYCSDFYSGVLPHSYAEGYIFQRDRQTGEARTSGTAAALTGLQKALVEADPQKIDLAIKRLEVLNGVIFFMRGIPLIFSGDEIGQLNDYAYLLDPLKAGDNRWVHRPPMNWAKAARIHEAGTPEARIFSLHQRYIAVRRQSPALHSRSVDRIILPDSDALFVCERNYQGHKMLLVANLSRTPQRMSISLLPPEWQNGVYVDALRQQSMSFINDHLSIGPYGVYWLKPALSLESTSTTSVELSMYVPAEFGEELYVVGSLPILGNWDWQKGLSADSKDYPHWKLRFEVVKGQAFSWKWVRVRNGKVVMWAEEDMEEMPL</sequence>
<organism evidence="3 4">
    <name type="scientific">Haliscomenobacter hydrossis (strain ATCC 27775 / DSM 1100 / LMG 10767 / O)</name>
    <dbReference type="NCBI Taxonomy" id="760192"/>
    <lineage>
        <taxon>Bacteria</taxon>
        <taxon>Pseudomonadati</taxon>
        <taxon>Bacteroidota</taxon>
        <taxon>Saprospiria</taxon>
        <taxon>Saprospirales</taxon>
        <taxon>Haliscomenobacteraceae</taxon>
        <taxon>Haliscomenobacter</taxon>
    </lineage>
</organism>
<dbReference type="GO" id="GO:0005975">
    <property type="term" value="P:carbohydrate metabolic process"/>
    <property type="evidence" value="ECO:0007669"/>
    <property type="project" value="InterPro"/>
</dbReference>
<dbReference type="SUPFAM" id="SSF51445">
    <property type="entry name" value="(Trans)glycosidases"/>
    <property type="match status" value="1"/>
</dbReference>
<dbReference type="InterPro" id="IPR045857">
    <property type="entry name" value="O16G_dom_2"/>
</dbReference>
<dbReference type="InterPro" id="IPR017853">
    <property type="entry name" value="GH"/>
</dbReference>
<dbReference type="Gene3D" id="1.10.1740.10">
    <property type="match status" value="1"/>
</dbReference>
<dbReference type="InterPro" id="IPR044077">
    <property type="entry name" value="Amylosucrase"/>
</dbReference>
<dbReference type="GO" id="GO:2001070">
    <property type="term" value="F:starch binding"/>
    <property type="evidence" value="ECO:0007669"/>
    <property type="project" value="InterPro"/>
</dbReference>
<reference evidence="3 4" key="1">
    <citation type="journal article" date="2011" name="Stand. Genomic Sci.">
        <title>Complete genome sequence of Haliscomenobacter hydrossis type strain (O).</title>
        <authorList>
            <consortium name="US DOE Joint Genome Institute (JGI-PGF)"/>
            <person name="Daligault H."/>
            <person name="Lapidus A."/>
            <person name="Zeytun A."/>
            <person name="Nolan M."/>
            <person name="Lucas S."/>
            <person name="Del Rio T.G."/>
            <person name="Tice H."/>
            <person name="Cheng J.F."/>
            <person name="Tapia R."/>
            <person name="Han C."/>
            <person name="Goodwin L."/>
            <person name="Pitluck S."/>
            <person name="Liolios K."/>
            <person name="Pagani I."/>
            <person name="Ivanova N."/>
            <person name="Huntemann M."/>
            <person name="Mavromatis K."/>
            <person name="Mikhailova N."/>
            <person name="Pati A."/>
            <person name="Chen A."/>
            <person name="Palaniappan K."/>
            <person name="Land M."/>
            <person name="Hauser L."/>
            <person name="Brambilla E.M."/>
            <person name="Rohde M."/>
            <person name="Verbarg S."/>
            <person name="Goker M."/>
            <person name="Bristow J."/>
            <person name="Eisen J.A."/>
            <person name="Markowitz V."/>
            <person name="Hugenholtz P."/>
            <person name="Kyrpides N.C."/>
            <person name="Klenk H.P."/>
            <person name="Woyke T."/>
        </authorList>
    </citation>
    <scope>NUCLEOTIDE SEQUENCE [LARGE SCALE GENOMIC DNA]</scope>
    <source>
        <strain evidence="4">ATCC 27775 / DSM 1100 / LMG 10767 / O</strain>
    </source>
</reference>
<accession>F4KUY4</accession>
<evidence type="ECO:0000256" key="1">
    <source>
        <dbReference type="ARBA" id="ARBA00022837"/>
    </source>
</evidence>
<keyword evidence="3" id="KW-0808">Transferase</keyword>
<dbReference type="SUPFAM" id="SSF49452">
    <property type="entry name" value="Starch-binding domain-like"/>
    <property type="match status" value="1"/>
</dbReference>
<dbReference type="Pfam" id="PF00128">
    <property type="entry name" value="Alpha-amylase"/>
    <property type="match status" value="1"/>
</dbReference>
<dbReference type="PANTHER" id="PTHR10357:SF213">
    <property type="entry name" value="ALPHA AMYLASE CATALYTIC REGION"/>
    <property type="match status" value="1"/>
</dbReference>
<dbReference type="AlphaFoldDB" id="F4KUY4"/>
<dbReference type="RefSeq" id="WP_013762724.1">
    <property type="nucleotide sequence ID" value="NC_015510.1"/>
</dbReference>
<dbReference type="Pfam" id="PF16657">
    <property type="entry name" value="Malt_amylase_C"/>
    <property type="match status" value="1"/>
</dbReference>
<dbReference type="KEGG" id="hhy:Halhy_0248"/>
<dbReference type="EC" id="2.4.1.4" evidence="3"/>
<proteinExistence type="predicted"/>
<dbReference type="InterPro" id="IPR013783">
    <property type="entry name" value="Ig-like_fold"/>
</dbReference>
<keyword evidence="1" id="KW-0106">Calcium</keyword>
<keyword evidence="3" id="KW-0328">Glycosyltransferase</keyword>
<dbReference type="InterPro" id="IPR032091">
    <property type="entry name" value="Malt_amylase-like_C"/>
</dbReference>
<dbReference type="SMART" id="SM01065">
    <property type="entry name" value="CBM_2"/>
    <property type="match status" value="1"/>
</dbReference>
<evidence type="ECO:0000313" key="3">
    <source>
        <dbReference type="EMBL" id="AEE48160.1"/>
    </source>
</evidence>
<dbReference type="InterPro" id="IPR013784">
    <property type="entry name" value="Carb-bd-like_fold"/>
</dbReference>
<dbReference type="Gene3D" id="2.60.40.10">
    <property type="entry name" value="Immunoglobulins"/>
    <property type="match status" value="1"/>
</dbReference>
<dbReference type="InterPro" id="IPR006047">
    <property type="entry name" value="GH13_cat_dom"/>
</dbReference>
<dbReference type="InterPro" id="IPR013780">
    <property type="entry name" value="Glyco_hydro_b"/>
</dbReference>
<reference key="2">
    <citation type="submission" date="2011-04" db="EMBL/GenBank/DDBJ databases">
        <title>Complete sequence of chromosome of Haliscomenobacter hydrossis DSM 1100.</title>
        <authorList>
            <consortium name="US DOE Joint Genome Institute (JGI-PGF)"/>
            <person name="Lucas S."/>
            <person name="Han J."/>
            <person name="Lapidus A."/>
            <person name="Bruce D."/>
            <person name="Goodwin L."/>
            <person name="Pitluck S."/>
            <person name="Peters L."/>
            <person name="Kyrpides N."/>
            <person name="Mavromatis K."/>
            <person name="Ivanova N."/>
            <person name="Ovchinnikova G."/>
            <person name="Pagani I."/>
            <person name="Daligault H."/>
            <person name="Detter J.C."/>
            <person name="Han C."/>
            <person name="Land M."/>
            <person name="Hauser L."/>
            <person name="Markowitz V."/>
            <person name="Cheng J.-F."/>
            <person name="Hugenholtz P."/>
            <person name="Woyke T."/>
            <person name="Wu D."/>
            <person name="Verbarg S."/>
            <person name="Frueling A."/>
            <person name="Brambilla E."/>
            <person name="Klenk H.-P."/>
            <person name="Eisen J.A."/>
        </authorList>
    </citation>
    <scope>NUCLEOTIDE SEQUENCE</scope>
    <source>
        <strain>DSM 1100</strain>
    </source>
</reference>
<dbReference type="PROSITE" id="PS51166">
    <property type="entry name" value="CBM20"/>
    <property type="match status" value="1"/>
</dbReference>
<dbReference type="OrthoDB" id="9806009at2"/>
<keyword evidence="4" id="KW-1185">Reference proteome</keyword>
<dbReference type="Gene3D" id="3.90.400.10">
    <property type="entry name" value="Oligo-1,6-glucosidase, Domain 2"/>
    <property type="match status" value="1"/>
</dbReference>
<dbReference type="SUPFAM" id="SSF51011">
    <property type="entry name" value="Glycosyl hydrolase domain"/>
    <property type="match status" value="1"/>
</dbReference>
<dbReference type="EMBL" id="CP002691">
    <property type="protein sequence ID" value="AEE48160.1"/>
    <property type="molecule type" value="Genomic_DNA"/>
</dbReference>
<feature type="domain" description="CBM20" evidence="2">
    <location>
        <begin position="625"/>
        <end position="712"/>
    </location>
</feature>
<dbReference type="eggNOG" id="COG0366">
    <property type="taxonomic scope" value="Bacteria"/>
</dbReference>
<dbReference type="Pfam" id="PF00686">
    <property type="entry name" value="CBM_20"/>
    <property type="match status" value="1"/>
</dbReference>
<dbReference type="Gene3D" id="2.60.40.1180">
    <property type="entry name" value="Golgi alpha-mannosidase II"/>
    <property type="match status" value="1"/>
</dbReference>
<dbReference type="STRING" id="760192.Halhy_0248"/>
<evidence type="ECO:0000259" key="2">
    <source>
        <dbReference type="PROSITE" id="PS51166"/>
    </source>
</evidence>
<dbReference type="GO" id="GO:0047669">
    <property type="term" value="F:amylosucrase activity"/>
    <property type="evidence" value="ECO:0007669"/>
    <property type="project" value="UniProtKB-EC"/>
</dbReference>
<dbReference type="Proteomes" id="UP000008461">
    <property type="component" value="Chromosome"/>
</dbReference>
<dbReference type="HOGENOM" id="CLU_022796_0_0_10"/>
<evidence type="ECO:0000313" key="4">
    <source>
        <dbReference type="Proteomes" id="UP000008461"/>
    </source>
</evidence>
<dbReference type="Gene3D" id="3.20.20.80">
    <property type="entry name" value="Glycosidases"/>
    <property type="match status" value="1"/>
</dbReference>
<dbReference type="InterPro" id="IPR002044">
    <property type="entry name" value="CBM20"/>
</dbReference>